<comment type="similarity">
    <text evidence="1">Belongs to the short-chain dehydrogenases/reductases (SDR) family.</text>
</comment>
<dbReference type="CDD" id="cd05233">
    <property type="entry name" value="SDR_c"/>
    <property type="match status" value="1"/>
</dbReference>
<accession>A0A229TFQ5</accession>
<dbReference type="PANTHER" id="PTHR43639:SF1">
    <property type="entry name" value="SHORT-CHAIN DEHYDROGENASE_REDUCTASE FAMILY PROTEIN"/>
    <property type="match status" value="1"/>
</dbReference>
<dbReference type="EMBL" id="NMUL01000007">
    <property type="protein sequence ID" value="OXM69771.1"/>
    <property type="molecule type" value="Genomic_DNA"/>
</dbReference>
<dbReference type="InterPro" id="IPR002347">
    <property type="entry name" value="SDR_fam"/>
</dbReference>
<evidence type="ECO:0000259" key="3">
    <source>
        <dbReference type="SMART" id="SM00822"/>
    </source>
</evidence>
<sequence length="245" mass="25861">MQLTGNDKTYLVTGGTRGIGRTMVLELARAGARVVTCYRRDAEAAATLSRELKAIGGTHHVTQADVGQPDDIARLVDDVAERFGRLDGIVSNAGQITHTPVEDLSFEQWSEVIATNLTGPFLLVQHSLRLMERGASIVLVGSRVAQAGLAGATAYTASKAGLAGLTRSLCKELGPRGIRVNVLAPGVIETEATAGMAAEKRHRYEQMAALRRLGSAEEVAHTALFLLSDLAGFITGETINVDGGV</sequence>
<dbReference type="PANTHER" id="PTHR43639">
    <property type="entry name" value="OXIDOREDUCTASE, SHORT-CHAIN DEHYDROGENASE/REDUCTASE FAMILY (AFU_ORTHOLOGUE AFUA_5G02870)"/>
    <property type="match status" value="1"/>
</dbReference>
<protein>
    <submittedName>
        <fullName evidence="4">Short-chain dehydrogenase</fullName>
    </submittedName>
</protein>
<dbReference type="AlphaFoldDB" id="A0A229TFQ5"/>
<dbReference type="PRINTS" id="PR00081">
    <property type="entry name" value="GDHRDH"/>
</dbReference>
<dbReference type="Pfam" id="PF13561">
    <property type="entry name" value="adh_short_C2"/>
    <property type="match status" value="1"/>
</dbReference>
<name>A0A229TFQ5_9PSEU</name>
<dbReference type="Proteomes" id="UP000215199">
    <property type="component" value="Unassembled WGS sequence"/>
</dbReference>
<keyword evidence="5" id="KW-1185">Reference proteome</keyword>
<gene>
    <name evidence="4" type="ORF">CF165_09725</name>
</gene>
<dbReference type="Gene3D" id="3.40.50.720">
    <property type="entry name" value="NAD(P)-binding Rossmann-like Domain"/>
    <property type="match status" value="1"/>
</dbReference>
<reference evidence="5" key="1">
    <citation type="submission" date="2017-07" db="EMBL/GenBank/DDBJ databases">
        <title>Comparative genome mining reveals phylogenetic distribution patterns of secondary metabolites in Amycolatopsis.</title>
        <authorList>
            <person name="Adamek M."/>
            <person name="Alanjary M."/>
            <person name="Sales-Ortells H."/>
            <person name="Goodfellow M."/>
            <person name="Bull A.T."/>
            <person name="Kalinowski J."/>
            <person name="Ziemert N."/>
        </authorList>
    </citation>
    <scope>NUCLEOTIDE SEQUENCE [LARGE SCALE GENOMIC DNA]</scope>
    <source>
        <strain evidence="5">H5</strain>
    </source>
</reference>
<dbReference type="FunFam" id="3.40.50.720:FF:000084">
    <property type="entry name" value="Short-chain dehydrogenase reductase"/>
    <property type="match status" value="1"/>
</dbReference>
<proteinExistence type="inferred from homology"/>
<organism evidence="4 5">
    <name type="scientific">Amycolatopsis vastitatis</name>
    <dbReference type="NCBI Taxonomy" id="1905142"/>
    <lineage>
        <taxon>Bacteria</taxon>
        <taxon>Bacillati</taxon>
        <taxon>Actinomycetota</taxon>
        <taxon>Actinomycetes</taxon>
        <taxon>Pseudonocardiales</taxon>
        <taxon>Pseudonocardiaceae</taxon>
        <taxon>Amycolatopsis</taxon>
    </lineage>
</organism>
<dbReference type="InterPro" id="IPR057326">
    <property type="entry name" value="KR_dom"/>
</dbReference>
<keyword evidence="2" id="KW-0560">Oxidoreductase</keyword>
<dbReference type="InterPro" id="IPR036291">
    <property type="entry name" value="NAD(P)-bd_dom_sf"/>
</dbReference>
<evidence type="ECO:0000313" key="5">
    <source>
        <dbReference type="Proteomes" id="UP000215199"/>
    </source>
</evidence>
<dbReference type="PROSITE" id="PS00061">
    <property type="entry name" value="ADH_SHORT"/>
    <property type="match status" value="1"/>
</dbReference>
<dbReference type="SUPFAM" id="SSF51735">
    <property type="entry name" value="NAD(P)-binding Rossmann-fold domains"/>
    <property type="match status" value="1"/>
</dbReference>
<dbReference type="RefSeq" id="WP_093947094.1">
    <property type="nucleotide sequence ID" value="NZ_NMUL01000007.1"/>
</dbReference>
<dbReference type="PRINTS" id="PR00080">
    <property type="entry name" value="SDRFAMILY"/>
</dbReference>
<dbReference type="InterPro" id="IPR020904">
    <property type="entry name" value="Sc_DH/Rdtase_CS"/>
</dbReference>
<dbReference type="SMART" id="SM00822">
    <property type="entry name" value="PKS_KR"/>
    <property type="match status" value="1"/>
</dbReference>
<evidence type="ECO:0000256" key="2">
    <source>
        <dbReference type="ARBA" id="ARBA00023002"/>
    </source>
</evidence>
<dbReference type="GO" id="GO:0016491">
    <property type="term" value="F:oxidoreductase activity"/>
    <property type="evidence" value="ECO:0007669"/>
    <property type="project" value="UniProtKB-KW"/>
</dbReference>
<evidence type="ECO:0000313" key="4">
    <source>
        <dbReference type="EMBL" id="OXM69771.1"/>
    </source>
</evidence>
<evidence type="ECO:0000256" key="1">
    <source>
        <dbReference type="ARBA" id="ARBA00006484"/>
    </source>
</evidence>
<comment type="caution">
    <text evidence="4">The sequence shown here is derived from an EMBL/GenBank/DDBJ whole genome shotgun (WGS) entry which is preliminary data.</text>
</comment>
<dbReference type="OrthoDB" id="286404at2"/>
<feature type="domain" description="Ketoreductase" evidence="3">
    <location>
        <begin position="8"/>
        <end position="191"/>
    </location>
</feature>